<dbReference type="Pfam" id="PF12851">
    <property type="entry name" value="Tet_JBP"/>
    <property type="match status" value="1"/>
</dbReference>
<keyword evidence="5" id="KW-0408">Iron</keyword>
<keyword evidence="3" id="KW-0223">Dioxygenase</keyword>
<dbReference type="RefSeq" id="XP_002911086.1">
    <property type="nucleotide sequence ID" value="XM_002911040.1"/>
</dbReference>
<accession>D6RNF8</accession>
<dbReference type="KEGG" id="cci:CC1G_15628"/>
<keyword evidence="8" id="KW-1185">Reference proteome</keyword>
<dbReference type="GeneID" id="9379139"/>
<protein>
    <recommendedName>
        <fullName evidence="6">2OGFeDO JBP1/TET oxygenase domain-containing protein</fullName>
    </recommendedName>
</protein>
<name>D6RNF8_COPC7</name>
<evidence type="ECO:0000313" key="7">
    <source>
        <dbReference type="EMBL" id="EFI27592.1"/>
    </source>
</evidence>
<organism evidence="7 8">
    <name type="scientific">Coprinopsis cinerea (strain Okayama-7 / 130 / ATCC MYA-4618 / FGSC 9003)</name>
    <name type="common">Inky cap fungus</name>
    <name type="synonym">Hormographiella aspergillata</name>
    <dbReference type="NCBI Taxonomy" id="240176"/>
    <lineage>
        <taxon>Eukaryota</taxon>
        <taxon>Fungi</taxon>
        <taxon>Dikarya</taxon>
        <taxon>Basidiomycota</taxon>
        <taxon>Agaricomycotina</taxon>
        <taxon>Agaricomycetes</taxon>
        <taxon>Agaricomycetidae</taxon>
        <taxon>Agaricales</taxon>
        <taxon>Agaricineae</taxon>
        <taxon>Psathyrellaceae</taxon>
        <taxon>Coprinopsis</taxon>
    </lineage>
</organism>
<feature type="domain" description="2OGFeDO JBP1/TET oxygenase" evidence="6">
    <location>
        <begin position="200"/>
        <end position="364"/>
    </location>
</feature>
<evidence type="ECO:0000313" key="8">
    <source>
        <dbReference type="Proteomes" id="UP000001861"/>
    </source>
</evidence>
<comment type="cofactor">
    <cofactor evidence="1">
        <name>Fe(2+)</name>
        <dbReference type="ChEBI" id="CHEBI:29033"/>
    </cofactor>
</comment>
<dbReference type="InParanoid" id="D6RNF8"/>
<dbReference type="InterPro" id="IPR024779">
    <property type="entry name" value="2OGFeDO_JBP1/TET_oxygenase_dom"/>
</dbReference>
<dbReference type="HOGENOM" id="CLU_039070_8_0_1"/>
<evidence type="ECO:0000256" key="4">
    <source>
        <dbReference type="ARBA" id="ARBA00023002"/>
    </source>
</evidence>
<dbReference type="VEuPathDB" id="FungiDB:CC1G_15628"/>
<evidence type="ECO:0000259" key="6">
    <source>
        <dbReference type="Pfam" id="PF12851"/>
    </source>
</evidence>
<evidence type="ECO:0000256" key="1">
    <source>
        <dbReference type="ARBA" id="ARBA00001954"/>
    </source>
</evidence>
<dbReference type="EMBL" id="AACS02000006">
    <property type="protein sequence ID" value="EFI27592.1"/>
    <property type="molecule type" value="Genomic_DNA"/>
</dbReference>
<evidence type="ECO:0000256" key="2">
    <source>
        <dbReference type="ARBA" id="ARBA00022723"/>
    </source>
</evidence>
<reference evidence="7 8" key="1">
    <citation type="journal article" date="2010" name="Proc. Natl. Acad. Sci. U.S.A.">
        <title>Insights into evolution of multicellular fungi from the assembled chromosomes of the mushroom Coprinopsis cinerea (Coprinus cinereus).</title>
        <authorList>
            <person name="Stajich J.E."/>
            <person name="Wilke S.K."/>
            <person name="Ahren D."/>
            <person name="Au C.H."/>
            <person name="Birren B.W."/>
            <person name="Borodovsky M."/>
            <person name="Burns C."/>
            <person name="Canback B."/>
            <person name="Casselton L.A."/>
            <person name="Cheng C.K."/>
            <person name="Deng J."/>
            <person name="Dietrich F.S."/>
            <person name="Fargo D.C."/>
            <person name="Farman M.L."/>
            <person name="Gathman A.C."/>
            <person name="Goldberg J."/>
            <person name="Guigo R."/>
            <person name="Hoegger P.J."/>
            <person name="Hooker J.B."/>
            <person name="Huggins A."/>
            <person name="James T.Y."/>
            <person name="Kamada T."/>
            <person name="Kilaru S."/>
            <person name="Kodira C."/>
            <person name="Kues U."/>
            <person name="Kupfer D."/>
            <person name="Kwan H.S."/>
            <person name="Lomsadze A."/>
            <person name="Li W."/>
            <person name="Lilly W.W."/>
            <person name="Ma L.J."/>
            <person name="Mackey A.J."/>
            <person name="Manning G."/>
            <person name="Martin F."/>
            <person name="Muraguchi H."/>
            <person name="Natvig D.O."/>
            <person name="Palmerini H."/>
            <person name="Ramesh M.A."/>
            <person name="Rehmeyer C.J."/>
            <person name="Roe B.A."/>
            <person name="Shenoy N."/>
            <person name="Stanke M."/>
            <person name="Ter-Hovhannisyan V."/>
            <person name="Tunlid A."/>
            <person name="Velagapudi R."/>
            <person name="Vision T.J."/>
            <person name="Zeng Q."/>
            <person name="Zolan M.E."/>
            <person name="Pukkila P.J."/>
        </authorList>
    </citation>
    <scope>NUCLEOTIDE SEQUENCE [LARGE SCALE GENOMIC DNA]</scope>
    <source>
        <strain evidence="8">Okayama-7 / 130 / ATCC MYA-4618 / FGSC 9003</strain>
    </source>
</reference>
<proteinExistence type="predicted"/>
<dbReference type="OrthoDB" id="3200752at2759"/>
<gene>
    <name evidence="7" type="ORF">CC1G_15628</name>
</gene>
<keyword evidence="2" id="KW-0479">Metal-binding</keyword>
<dbReference type="AlphaFoldDB" id="D6RNF8"/>
<comment type="caution">
    <text evidence="7">The sequence shown here is derived from an EMBL/GenBank/DDBJ whole genome shotgun (WGS) entry which is preliminary data.</text>
</comment>
<dbReference type="GO" id="GO:0051213">
    <property type="term" value="F:dioxygenase activity"/>
    <property type="evidence" value="ECO:0007669"/>
    <property type="project" value="UniProtKB-KW"/>
</dbReference>
<dbReference type="GO" id="GO:0046872">
    <property type="term" value="F:metal ion binding"/>
    <property type="evidence" value="ECO:0007669"/>
    <property type="project" value="UniProtKB-KW"/>
</dbReference>
<evidence type="ECO:0000256" key="5">
    <source>
        <dbReference type="ARBA" id="ARBA00023004"/>
    </source>
</evidence>
<evidence type="ECO:0000256" key="3">
    <source>
        <dbReference type="ARBA" id="ARBA00022964"/>
    </source>
</evidence>
<keyword evidence="4" id="KW-0560">Oxidoreductase</keyword>
<sequence length="393" mass="44017">MAPILFDLHQGGQHSELFGRYCQSLLETRFDEHRKVPKPKLSLDLRSEAHQIVNMAYYAFTNRGAIIFPGTDLPPAYSQATAQLNWSFKDLSNALDAQGPGQLTPEQRHDLHKAFEPLGKPLSTGRLPCLTEPSCFVDAEGVIGFWSFPGVIQRKRQDIMLNAVHNLSDGRVLTPAPNDPNRYFDVFGNALRGGTAKFELCTLPDGARRPVLSPNLVGPDSAVYIKFLEEMQESFAVLGGILAVTHPWLFDAGLSILSSLERGKIDISQPENLLDVLSFWSSPFSKFELVTNRETVLQRILTSPTWAYDLVWTGGTLTLGRFECPALGYRFHNTPGTVFVGHLRLIEHGIALGKSEQVQIFASFEESILKRVPQYYMPKAPTLDMWTGYWLHK</sequence>
<dbReference type="Proteomes" id="UP000001861">
    <property type="component" value="Unassembled WGS sequence"/>
</dbReference>